<accession>A0A1W1DVR9</accession>
<dbReference type="AlphaFoldDB" id="A0A1W1DVR9"/>
<protein>
    <submittedName>
        <fullName evidence="1">Uncharacterized protein</fullName>
    </submittedName>
</protein>
<evidence type="ECO:0000313" key="1">
    <source>
        <dbReference type="EMBL" id="SFV85820.1"/>
    </source>
</evidence>
<name>A0A1W1DVR9_9ZZZZ</name>
<proteinExistence type="predicted"/>
<dbReference type="EMBL" id="FPHY01000049">
    <property type="protein sequence ID" value="SFV85820.1"/>
    <property type="molecule type" value="Genomic_DNA"/>
</dbReference>
<sequence length="43" mass="4921">MSKLKIATIRCLSGDCPVALNSFENIKLQIKLECYLYLKLQCD</sequence>
<organism evidence="1">
    <name type="scientific">hydrothermal vent metagenome</name>
    <dbReference type="NCBI Taxonomy" id="652676"/>
    <lineage>
        <taxon>unclassified sequences</taxon>
        <taxon>metagenomes</taxon>
        <taxon>ecological metagenomes</taxon>
    </lineage>
</organism>
<gene>
    <name evidence="1" type="ORF">MNB_SUP05-SYMBIONT-4-95</name>
</gene>
<reference evidence="1" key="1">
    <citation type="submission" date="2016-10" db="EMBL/GenBank/DDBJ databases">
        <authorList>
            <person name="de Groot N.N."/>
        </authorList>
    </citation>
    <scope>NUCLEOTIDE SEQUENCE</scope>
</reference>